<dbReference type="InterPro" id="IPR027417">
    <property type="entry name" value="P-loop_NTPase"/>
</dbReference>
<keyword evidence="11" id="KW-1185">Reference proteome</keyword>
<dbReference type="Gene3D" id="1.10.8.60">
    <property type="match status" value="2"/>
</dbReference>
<evidence type="ECO:0000259" key="8">
    <source>
        <dbReference type="SMART" id="SM01073"/>
    </source>
</evidence>
<dbReference type="EMBL" id="FNAJ01000003">
    <property type="protein sequence ID" value="SDD87842.1"/>
    <property type="molecule type" value="Genomic_DNA"/>
</dbReference>
<proteinExistence type="inferred from homology"/>
<dbReference type="Pfam" id="PF02933">
    <property type="entry name" value="CDC48_2"/>
    <property type="match status" value="1"/>
</dbReference>
<dbReference type="InterPro" id="IPR003338">
    <property type="entry name" value="CDC4_N-term_subdom"/>
</dbReference>
<dbReference type="FunFam" id="3.40.50.300:FF:000018">
    <property type="entry name" value="Cell division control 48"/>
    <property type="match status" value="1"/>
</dbReference>
<evidence type="ECO:0000259" key="7">
    <source>
        <dbReference type="SMART" id="SM01072"/>
    </source>
</evidence>
<dbReference type="GO" id="GO:0005737">
    <property type="term" value="C:cytoplasm"/>
    <property type="evidence" value="ECO:0007669"/>
    <property type="project" value="UniProtKB-ARBA"/>
</dbReference>
<dbReference type="AlphaFoldDB" id="A0A511HC71"/>
<dbReference type="SUPFAM" id="SSF52540">
    <property type="entry name" value="P-loop containing nucleoside triphosphate hydrolases"/>
    <property type="match status" value="2"/>
</dbReference>
<keyword evidence="3 5" id="KW-0547">Nucleotide-binding</keyword>
<dbReference type="FunFam" id="1.10.8.60:FF:000057">
    <property type="entry name" value="AAA family ATPase, CDC48 subfamily"/>
    <property type="match status" value="1"/>
</dbReference>
<dbReference type="InterPro" id="IPR005938">
    <property type="entry name" value="AAA_ATPase_CDC48"/>
</dbReference>
<dbReference type="InterPro" id="IPR009010">
    <property type="entry name" value="Asp_de-COase-like_dom_sf"/>
</dbReference>
<keyword evidence="2" id="KW-0677">Repeat</keyword>
<dbReference type="FunFam" id="2.40.40.20:FF:000007">
    <property type="entry name" value="AAA family ATPase"/>
    <property type="match status" value="1"/>
</dbReference>
<dbReference type="Gene3D" id="3.40.50.300">
    <property type="entry name" value="P-loop containing nucleotide triphosphate hydrolases"/>
    <property type="match status" value="2"/>
</dbReference>
<evidence type="ECO:0000256" key="1">
    <source>
        <dbReference type="ARBA" id="ARBA00009833"/>
    </source>
</evidence>
<evidence type="ECO:0000313" key="10">
    <source>
        <dbReference type="EMBL" id="SDD87842.1"/>
    </source>
</evidence>
<dbReference type="FunFam" id="3.40.50.300:FF:000012">
    <property type="entry name" value="Transitional endoplasmic reticulum ATPase"/>
    <property type="match status" value="1"/>
</dbReference>
<dbReference type="SUPFAM" id="SSF50692">
    <property type="entry name" value="ADC-like"/>
    <property type="match status" value="1"/>
</dbReference>
<dbReference type="RefSeq" id="WP_090488903.1">
    <property type="nucleotide sequence ID" value="NZ_BJVY01000014.1"/>
</dbReference>
<dbReference type="InterPro" id="IPR004201">
    <property type="entry name" value="Cdc48_dom2"/>
</dbReference>
<dbReference type="SUPFAM" id="SSF54585">
    <property type="entry name" value="Cdc48 domain 2-like"/>
    <property type="match status" value="1"/>
</dbReference>
<dbReference type="InterPro" id="IPR003960">
    <property type="entry name" value="ATPase_AAA_CS"/>
</dbReference>
<keyword evidence="4 5" id="KW-0067">ATP-binding</keyword>
<name>A0A511HC71_9BACT</name>
<sequence>MTVATREHTQTLRAAESLGKDLGRGLARMDPADMQRLGAHIGDIVTLSGKRRSAAKVMPSYPDARGRGILQIDGVTRANTGVQLDEPVKLSLAPARHAEKVVLAPLEFTPTQRDLAYIGTLLDGLPVVKGDRVRALLFGSRTADFRVVETAPVGAVVIHPNTLLEVAKAPEKEKVTHERARAVSYEDVGGLKRELGRIREIVELPLRYPEVFERLGIDAPKGVLLYGPPGCGKTLIARAVANETAAAFFTITGPEIMHKFYGESEAHLRQIFDEAQRRAPAIIFVDEIDAIAPRRENVQGEVEKRVVAQLLSLMDGLAQRRHVIVLAATNIPNVLDPALRRPGRFDREIAISIPDRTSRKEILAIHSRGMPLAEDVDVDHLAAVTHGFVGADLQALCREAAMICLRRLIPHIDFASAEIPYDELMQVQVTMADFQAALHEVGPSAIREVFVETPDVGWKDVGGLGQLKQRLIEAVEWPLRYPEEFARAKVRPPKGVLLSGPPGCGKTLMAKAAAHESQVNFISVKGPALLSKFVGESERGVRETFQKARQAAPCIIFFDEIDSLVPTRSAGGMDERVTERVVSQFLSEMDGIEELTGVLVLAATNREDLLDPALLRPGRFDLLVDVPLPDREARRDIFQVHLRDKPVEKDLDLGVLAARSESFSGADIQAVCNQAAWDAVRHVISGKGKRLVITSERLLKAIRGHKEARRS</sequence>
<evidence type="ECO:0000313" key="9">
    <source>
        <dbReference type="EMBL" id="GEL71150.1"/>
    </source>
</evidence>
<evidence type="ECO:0000313" key="11">
    <source>
        <dbReference type="Proteomes" id="UP000198717"/>
    </source>
</evidence>
<dbReference type="InterPro" id="IPR041569">
    <property type="entry name" value="AAA_lid_3"/>
</dbReference>
<comment type="caution">
    <text evidence="9">The sequence shown here is derived from an EMBL/GenBank/DDBJ whole genome shotgun (WGS) entry which is preliminary data.</text>
</comment>
<evidence type="ECO:0000259" key="6">
    <source>
        <dbReference type="SMART" id="SM00382"/>
    </source>
</evidence>
<dbReference type="PROSITE" id="PS00674">
    <property type="entry name" value="AAA"/>
    <property type="match status" value="2"/>
</dbReference>
<dbReference type="CDD" id="cd19511">
    <property type="entry name" value="RecA-like_CDC48_r2-like"/>
    <property type="match status" value="1"/>
</dbReference>
<protein>
    <submittedName>
        <fullName evidence="9">ATPase AAA</fullName>
    </submittedName>
    <submittedName>
        <fullName evidence="10">Transitional endoplasmic reticulum ATPase</fullName>
    </submittedName>
</protein>
<dbReference type="Proteomes" id="UP000321224">
    <property type="component" value="Unassembled WGS sequence"/>
</dbReference>
<feature type="domain" description="AAA+ ATPase" evidence="6">
    <location>
        <begin position="219"/>
        <end position="355"/>
    </location>
</feature>
<feature type="domain" description="CDC48" evidence="7">
    <location>
        <begin position="109"/>
        <end position="173"/>
    </location>
</feature>
<dbReference type="Pfam" id="PF00004">
    <property type="entry name" value="AAA"/>
    <property type="match status" value="2"/>
</dbReference>
<organism evidence="9 12">
    <name type="scientific">Myxococcus virescens</name>
    <dbReference type="NCBI Taxonomy" id="83456"/>
    <lineage>
        <taxon>Bacteria</taxon>
        <taxon>Pseudomonadati</taxon>
        <taxon>Myxococcota</taxon>
        <taxon>Myxococcia</taxon>
        <taxon>Myxococcales</taxon>
        <taxon>Cystobacterineae</taxon>
        <taxon>Myxococcaceae</taxon>
        <taxon>Myxococcus</taxon>
    </lineage>
</organism>
<evidence type="ECO:0000313" key="12">
    <source>
        <dbReference type="Proteomes" id="UP000321224"/>
    </source>
</evidence>
<evidence type="ECO:0000256" key="3">
    <source>
        <dbReference type="ARBA" id="ARBA00022741"/>
    </source>
</evidence>
<feature type="domain" description="AAA+ ATPase" evidence="6">
    <location>
        <begin position="492"/>
        <end position="630"/>
    </location>
</feature>
<comment type="similarity">
    <text evidence="1">Belongs to the AAA ATPase family. CDC48 subfamily.</text>
</comment>
<dbReference type="EMBL" id="BJVY01000014">
    <property type="protein sequence ID" value="GEL71150.1"/>
    <property type="molecule type" value="Genomic_DNA"/>
</dbReference>
<accession>A0A511HC71</accession>
<dbReference type="Gene3D" id="2.40.40.20">
    <property type="match status" value="1"/>
</dbReference>
<dbReference type="InterPro" id="IPR003959">
    <property type="entry name" value="ATPase_AAA_core"/>
</dbReference>
<dbReference type="GO" id="GO:0005524">
    <property type="term" value="F:ATP binding"/>
    <property type="evidence" value="ECO:0007669"/>
    <property type="project" value="UniProtKB-KW"/>
</dbReference>
<reference evidence="10 11" key="1">
    <citation type="submission" date="2016-10" db="EMBL/GenBank/DDBJ databases">
        <authorList>
            <person name="Varghese N."/>
            <person name="Submissions S."/>
        </authorList>
    </citation>
    <scope>NUCLEOTIDE SEQUENCE [LARGE SCALE GENOMIC DNA]</scope>
    <source>
        <strain evidence="10 11">DSM 2260</strain>
    </source>
</reference>
<dbReference type="InterPro" id="IPR003593">
    <property type="entry name" value="AAA+_ATPase"/>
</dbReference>
<dbReference type="PROSITE" id="PS50890">
    <property type="entry name" value="PUA"/>
    <property type="match status" value="1"/>
</dbReference>
<dbReference type="Pfam" id="PF02359">
    <property type="entry name" value="CDC48_N"/>
    <property type="match status" value="1"/>
</dbReference>
<evidence type="ECO:0000256" key="4">
    <source>
        <dbReference type="ARBA" id="ARBA00022840"/>
    </source>
</evidence>
<dbReference type="SMART" id="SM01072">
    <property type="entry name" value="CDC48_2"/>
    <property type="match status" value="1"/>
</dbReference>
<dbReference type="NCBIfam" id="TIGR01243">
    <property type="entry name" value="CDC48"/>
    <property type="match status" value="1"/>
</dbReference>
<dbReference type="InterPro" id="IPR029067">
    <property type="entry name" value="CDC48_domain_2-like_sf"/>
</dbReference>
<evidence type="ECO:0000256" key="5">
    <source>
        <dbReference type="RuleBase" id="RU003651"/>
    </source>
</evidence>
<dbReference type="Gene3D" id="3.10.330.10">
    <property type="match status" value="1"/>
</dbReference>
<dbReference type="InterPro" id="IPR050168">
    <property type="entry name" value="AAA_ATPase_domain"/>
</dbReference>
<dbReference type="SMART" id="SM00382">
    <property type="entry name" value="AAA"/>
    <property type="match status" value="2"/>
</dbReference>
<dbReference type="Proteomes" id="UP000198717">
    <property type="component" value="Unassembled WGS sequence"/>
</dbReference>
<dbReference type="SMART" id="SM01073">
    <property type="entry name" value="CDC48_N"/>
    <property type="match status" value="1"/>
</dbReference>
<feature type="domain" description="CDC48 N-terminal subdomain" evidence="8">
    <location>
        <begin position="11"/>
        <end position="95"/>
    </location>
</feature>
<dbReference type="Pfam" id="PF17862">
    <property type="entry name" value="AAA_lid_3"/>
    <property type="match status" value="2"/>
</dbReference>
<reference evidence="9 12" key="2">
    <citation type="submission" date="2019-07" db="EMBL/GenBank/DDBJ databases">
        <title>Whole genome shotgun sequence of Myxococcus virescens NBRC 100334.</title>
        <authorList>
            <person name="Hosoyama A."/>
            <person name="Uohara A."/>
            <person name="Ohji S."/>
            <person name="Ichikawa N."/>
        </authorList>
    </citation>
    <scope>NUCLEOTIDE SEQUENCE [LARGE SCALE GENOMIC DNA]</scope>
    <source>
        <strain evidence="9 12">NBRC 100334</strain>
    </source>
</reference>
<dbReference type="PANTHER" id="PTHR23077">
    <property type="entry name" value="AAA-FAMILY ATPASE"/>
    <property type="match status" value="1"/>
</dbReference>
<dbReference type="PANTHER" id="PTHR23077:SF171">
    <property type="entry name" value="NUCLEAR VALOSIN-CONTAINING PROTEIN-LIKE"/>
    <property type="match status" value="1"/>
</dbReference>
<gene>
    <name evidence="9" type="ORF">MVI01_29340</name>
    <name evidence="10" type="ORF">SAMN04488504_10357</name>
</gene>
<evidence type="ECO:0000256" key="2">
    <source>
        <dbReference type="ARBA" id="ARBA00022737"/>
    </source>
</evidence>
<dbReference type="GO" id="GO:0016887">
    <property type="term" value="F:ATP hydrolysis activity"/>
    <property type="evidence" value="ECO:0007669"/>
    <property type="project" value="InterPro"/>
</dbReference>